<gene>
    <name evidence="2" type="ORF">HELGO_WM49563</name>
</gene>
<accession>A0A6S6TPZ9</accession>
<protein>
    <submittedName>
        <fullName evidence="2">Uncharacterized protein</fullName>
    </submittedName>
</protein>
<sequence>MKKRFIQFTIITPLLIVLLSFIY</sequence>
<keyword evidence="1" id="KW-0472">Membrane</keyword>
<feature type="non-terminal residue" evidence="2">
    <location>
        <position position="23"/>
    </location>
</feature>
<name>A0A6S6TPZ9_9BACT</name>
<evidence type="ECO:0000313" key="2">
    <source>
        <dbReference type="EMBL" id="CAA6817983.1"/>
    </source>
</evidence>
<keyword evidence="1" id="KW-0812">Transmembrane</keyword>
<keyword evidence="1" id="KW-1133">Transmembrane helix</keyword>
<proteinExistence type="predicted"/>
<reference evidence="2" key="1">
    <citation type="submission" date="2020-01" db="EMBL/GenBank/DDBJ databases">
        <authorList>
            <person name="Meier V. D."/>
            <person name="Meier V D."/>
        </authorList>
    </citation>
    <scope>NUCLEOTIDE SEQUENCE</scope>
    <source>
        <strain evidence="2">HLG_WM_MAG_03</strain>
    </source>
</reference>
<dbReference type="EMBL" id="CACVAR010000283">
    <property type="protein sequence ID" value="CAA6817983.1"/>
    <property type="molecule type" value="Genomic_DNA"/>
</dbReference>
<dbReference type="AlphaFoldDB" id="A0A6S6TPZ9"/>
<evidence type="ECO:0000256" key="1">
    <source>
        <dbReference type="SAM" id="Phobius"/>
    </source>
</evidence>
<organism evidence="2">
    <name type="scientific">uncultured Sulfurovum sp</name>
    <dbReference type="NCBI Taxonomy" id="269237"/>
    <lineage>
        <taxon>Bacteria</taxon>
        <taxon>Pseudomonadati</taxon>
        <taxon>Campylobacterota</taxon>
        <taxon>Epsilonproteobacteria</taxon>
        <taxon>Campylobacterales</taxon>
        <taxon>Sulfurovaceae</taxon>
        <taxon>Sulfurovum</taxon>
        <taxon>environmental samples</taxon>
    </lineage>
</organism>
<feature type="transmembrane region" description="Helical" evidence="1">
    <location>
        <begin position="5"/>
        <end position="22"/>
    </location>
</feature>